<feature type="domain" description="VOC" evidence="1">
    <location>
        <begin position="2"/>
        <end position="125"/>
    </location>
</feature>
<dbReference type="InterPro" id="IPR037523">
    <property type="entry name" value="VOC_core"/>
</dbReference>
<dbReference type="GO" id="GO:0016829">
    <property type="term" value="F:lyase activity"/>
    <property type="evidence" value="ECO:0007669"/>
    <property type="project" value="UniProtKB-KW"/>
</dbReference>
<evidence type="ECO:0000259" key="1">
    <source>
        <dbReference type="PROSITE" id="PS51819"/>
    </source>
</evidence>
<dbReference type="STRING" id="555875.SAMN04488124_3023"/>
<organism evidence="2 3">
    <name type="scientific">Halogeometricum limi</name>
    <dbReference type="NCBI Taxonomy" id="555875"/>
    <lineage>
        <taxon>Archaea</taxon>
        <taxon>Methanobacteriati</taxon>
        <taxon>Methanobacteriota</taxon>
        <taxon>Stenosarchaea group</taxon>
        <taxon>Halobacteria</taxon>
        <taxon>Halobacteriales</taxon>
        <taxon>Haloferacaceae</taxon>
        <taxon>Halogeometricum</taxon>
    </lineage>
</organism>
<dbReference type="InterPro" id="IPR029068">
    <property type="entry name" value="Glyas_Bleomycin-R_OHBP_Dase"/>
</dbReference>
<dbReference type="Proteomes" id="UP000243250">
    <property type="component" value="Unassembled WGS sequence"/>
</dbReference>
<protein>
    <submittedName>
        <fullName evidence="2">Lactoylglutathione lyase</fullName>
    </submittedName>
</protein>
<dbReference type="AlphaFoldDB" id="A0A1I6IC02"/>
<sequence length="127" mass="13875">MRVVHTAIWVSDLDETSKFFIDHLGLDHVKDFVGGDGVTNFYVAGDGGASIQLKYDPDGDYDVEPSGIDHLSLAVDDTDGLVERLQSETDCSVVKGPKTVNDSVSDKRIAFVEIPDGYVLELEQTLE</sequence>
<keyword evidence="2" id="KW-0456">Lyase</keyword>
<dbReference type="SUPFAM" id="SSF54593">
    <property type="entry name" value="Glyoxalase/Bleomycin resistance protein/Dihydroxybiphenyl dioxygenase"/>
    <property type="match status" value="1"/>
</dbReference>
<reference evidence="3" key="1">
    <citation type="submission" date="2016-10" db="EMBL/GenBank/DDBJ databases">
        <authorList>
            <person name="Varghese N."/>
            <person name="Submissions S."/>
        </authorList>
    </citation>
    <scope>NUCLEOTIDE SEQUENCE [LARGE SCALE GENOMIC DNA]</scope>
    <source>
        <strain evidence="3">CGMCC 1.8711</strain>
    </source>
</reference>
<dbReference type="CDD" id="cd06587">
    <property type="entry name" value="VOC"/>
    <property type="match status" value="1"/>
</dbReference>
<proteinExistence type="predicted"/>
<accession>A0A1I6IC02</accession>
<dbReference type="PROSITE" id="PS51819">
    <property type="entry name" value="VOC"/>
    <property type="match status" value="1"/>
</dbReference>
<evidence type="ECO:0000313" key="3">
    <source>
        <dbReference type="Proteomes" id="UP000243250"/>
    </source>
</evidence>
<dbReference type="RefSeq" id="WP_089882470.1">
    <property type="nucleotide sequence ID" value="NZ_FOYS01000005.1"/>
</dbReference>
<dbReference type="Gene3D" id="3.10.180.10">
    <property type="entry name" value="2,3-Dihydroxybiphenyl 1,2-Dioxygenase, domain 1"/>
    <property type="match status" value="1"/>
</dbReference>
<dbReference type="InterPro" id="IPR004360">
    <property type="entry name" value="Glyas_Fos-R_dOase_dom"/>
</dbReference>
<dbReference type="OrthoDB" id="358887at2157"/>
<evidence type="ECO:0000313" key="2">
    <source>
        <dbReference type="EMBL" id="SFR64287.1"/>
    </source>
</evidence>
<dbReference type="EMBL" id="FOYS01000005">
    <property type="protein sequence ID" value="SFR64287.1"/>
    <property type="molecule type" value="Genomic_DNA"/>
</dbReference>
<gene>
    <name evidence="2" type="ORF">SAMN04488124_3023</name>
</gene>
<dbReference type="Pfam" id="PF00903">
    <property type="entry name" value="Glyoxalase"/>
    <property type="match status" value="1"/>
</dbReference>
<keyword evidence="3" id="KW-1185">Reference proteome</keyword>
<name>A0A1I6IC02_9EURY</name>